<dbReference type="InterPro" id="IPR000600">
    <property type="entry name" value="ROK"/>
</dbReference>
<comment type="caution">
    <text evidence="9">The sequence shown here is derived from an EMBL/GenBank/DDBJ whole genome shotgun (WGS) entry which is preliminary data.</text>
</comment>
<evidence type="ECO:0000256" key="3">
    <source>
        <dbReference type="ARBA" id="ARBA00014701"/>
    </source>
</evidence>
<evidence type="ECO:0000256" key="1">
    <source>
        <dbReference type="ARBA" id="ARBA00006479"/>
    </source>
</evidence>
<comment type="similarity">
    <text evidence="1">Belongs to the ROK (NagC/XylR) family.</text>
</comment>
<dbReference type="EC" id="2.7.1.2" evidence="2"/>
<dbReference type="Gene3D" id="3.30.420.40">
    <property type="match status" value="2"/>
</dbReference>
<evidence type="ECO:0000256" key="7">
    <source>
        <dbReference type="ARBA" id="ARBA00022840"/>
    </source>
</evidence>
<dbReference type="PANTHER" id="PTHR18964">
    <property type="entry name" value="ROK (REPRESSOR, ORF, KINASE) FAMILY"/>
    <property type="match status" value="1"/>
</dbReference>
<dbReference type="PROSITE" id="PS01125">
    <property type="entry name" value="ROK"/>
    <property type="match status" value="1"/>
</dbReference>
<dbReference type="InterPro" id="IPR004654">
    <property type="entry name" value="ROK_glcA"/>
</dbReference>
<dbReference type="SUPFAM" id="SSF53067">
    <property type="entry name" value="Actin-like ATPase domain"/>
    <property type="match status" value="1"/>
</dbReference>
<dbReference type="PANTHER" id="PTHR18964:SF149">
    <property type="entry name" value="BIFUNCTIONAL UDP-N-ACETYLGLUCOSAMINE 2-EPIMERASE_N-ACETYLMANNOSAMINE KINASE"/>
    <property type="match status" value="1"/>
</dbReference>
<evidence type="ECO:0000256" key="2">
    <source>
        <dbReference type="ARBA" id="ARBA00012323"/>
    </source>
</evidence>
<dbReference type="Pfam" id="PF00480">
    <property type="entry name" value="ROK"/>
    <property type="match status" value="1"/>
</dbReference>
<evidence type="ECO:0000313" key="9">
    <source>
        <dbReference type="EMBL" id="MFC7393347.1"/>
    </source>
</evidence>
<reference evidence="10" key="1">
    <citation type="journal article" date="2019" name="Int. J. Syst. Evol. Microbiol.">
        <title>The Global Catalogue of Microorganisms (GCM) 10K type strain sequencing project: providing services to taxonomists for standard genome sequencing and annotation.</title>
        <authorList>
            <consortium name="The Broad Institute Genomics Platform"/>
            <consortium name="The Broad Institute Genome Sequencing Center for Infectious Disease"/>
            <person name="Wu L."/>
            <person name="Ma J."/>
        </authorList>
    </citation>
    <scope>NUCLEOTIDE SEQUENCE [LARGE SCALE GENOMIC DNA]</scope>
    <source>
        <strain evidence="10">CGMCC 1.16305</strain>
    </source>
</reference>
<keyword evidence="4 9" id="KW-0808">Transferase</keyword>
<dbReference type="RefSeq" id="WP_380965812.1">
    <property type="nucleotide sequence ID" value="NZ_JBHTCO010000011.1"/>
</dbReference>
<dbReference type="CDD" id="cd24062">
    <property type="entry name" value="ASKHA_NBD_ROK_BsGLK-like"/>
    <property type="match status" value="1"/>
</dbReference>
<keyword evidence="5" id="KW-0547">Nucleotide-binding</keyword>
<evidence type="ECO:0000256" key="5">
    <source>
        <dbReference type="ARBA" id="ARBA00022741"/>
    </source>
</evidence>
<keyword evidence="10" id="KW-1185">Reference proteome</keyword>
<dbReference type="Proteomes" id="UP001596505">
    <property type="component" value="Unassembled WGS sequence"/>
</dbReference>
<proteinExistence type="inferred from homology"/>
<evidence type="ECO:0000256" key="4">
    <source>
        <dbReference type="ARBA" id="ARBA00022679"/>
    </source>
</evidence>
<evidence type="ECO:0000256" key="8">
    <source>
        <dbReference type="ARBA" id="ARBA00032386"/>
    </source>
</evidence>
<dbReference type="InterPro" id="IPR049874">
    <property type="entry name" value="ROK_cs"/>
</dbReference>
<dbReference type="EMBL" id="JBHTCO010000011">
    <property type="protein sequence ID" value="MFC7393347.1"/>
    <property type="molecule type" value="Genomic_DNA"/>
</dbReference>
<protein>
    <recommendedName>
        <fullName evidence="3">Glucokinase</fullName>
        <ecNumber evidence="2">2.7.1.2</ecNumber>
    </recommendedName>
    <alternativeName>
        <fullName evidence="8">Glucose kinase</fullName>
    </alternativeName>
</protein>
<keyword evidence="6" id="KW-0418">Kinase</keyword>
<organism evidence="9 10">
    <name type="scientific">Scopulibacillus cellulosilyticus</name>
    <dbReference type="NCBI Taxonomy" id="2665665"/>
    <lineage>
        <taxon>Bacteria</taxon>
        <taxon>Bacillati</taxon>
        <taxon>Bacillota</taxon>
        <taxon>Bacilli</taxon>
        <taxon>Bacillales</taxon>
        <taxon>Sporolactobacillaceae</taxon>
        <taxon>Scopulibacillus</taxon>
    </lineage>
</organism>
<evidence type="ECO:0000313" key="10">
    <source>
        <dbReference type="Proteomes" id="UP001596505"/>
    </source>
</evidence>
<keyword evidence="7" id="KW-0067">ATP-binding</keyword>
<dbReference type="GO" id="GO:0004340">
    <property type="term" value="F:glucokinase activity"/>
    <property type="evidence" value="ECO:0007669"/>
    <property type="project" value="UniProtKB-EC"/>
</dbReference>
<evidence type="ECO:0000256" key="6">
    <source>
        <dbReference type="ARBA" id="ARBA00022777"/>
    </source>
</evidence>
<accession>A0ABW2PVB7</accession>
<dbReference type="NCBIfam" id="TIGR00744">
    <property type="entry name" value="ROK_glcA_fam"/>
    <property type="match status" value="1"/>
</dbReference>
<name>A0ABW2PVB7_9BACL</name>
<dbReference type="InterPro" id="IPR043129">
    <property type="entry name" value="ATPase_NBD"/>
</dbReference>
<sequence length="320" mass="33939">MSDNWYIGIDLGGTSVKMAFIDDDAQIIDKWDIKTDTTNDGENIVSDISKSIKSKIEEHQKDKDLIKGIGMGAPGFLEMETGFVYQAVNIGWKNYPLKEELEKSVGLPVIVDNDANIAAIGEMWRGAAEGAKDVLCITLGTGVGGGVIAGGEIIHGVNGMAGEIGHTTAVTDGGVLCNCGKTGCLETVSSATAIRRMAIDGFRDHPESPLKKQYDTNGDISSKDVLDRAKEQDHLAMSVVKKVAFHLGFALASFATTMNPSKIVIGGGVSKAGDTLLDPVKHYFKMYALPRVNEGVEIVPAQLGNDAGVIGGAWLAKTKL</sequence>
<gene>
    <name evidence="9" type="ORF">ACFQRG_10280</name>
</gene>